<sequence length="142" mass="15970">MPFITETDMYSHIKKAKVDLIKRDDPELMNEAIKSGISEAMSYMGKYDVQTMFAAEGSARDPLLLIYTKGLISFHFVTPENAGVDYEKVEDLYTKAIAFFNKVQANKSTPFGWPLRPADPLTGATPAKTFKYGSNPKRSNQY</sequence>
<dbReference type="EMBL" id="JACIEF010000001">
    <property type="protein sequence ID" value="MBB4106628.1"/>
    <property type="molecule type" value="Genomic_DNA"/>
</dbReference>
<dbReference type="RefSeq" id="WP_183759877.1">
    <property type="nucleotide sequence ID" value="NZ_BMHZ01000002.1"/>
</dbReference>
<gene>
    <name evidence="2" type="ORF">GCM10007422_17480</name>
    <name evidence="3" type="ORF">GGQ60_000588</name>
</gene>
<keyword evidence="5" id="KW-1185">Reference proteome</keyword>
<evidence type="ECO:0000256" key="1">
    <source>
        <dbReference type="SAM" id="MobiDB-lite"/>
    </source>
</evidence>
<evidence type="ECO:0000313" key="4">
    <source>
        <dbReference type="Proteomes" id="UP000532273"/>
    </source>
</evidence>
<reference evidence="3 4" key="3">
    <citation type="submission" date="2020-08" db="EMBL/GenBank/DDBJ databases">
        <title>Genomic Encyclopedia of Type Strains, Phase IV (KMG-IV): sequencing the most valuable type-strain genomes for metagenomic binning, comparative biology and taxonomic classification.</title>
        <authorList>
            <person name="Goeker M."/>
        </authorList>
    </citation>
    <scope>NUCLEOTIDE SEQUENCE [LARGE SCALE GENOMIC DNA]</scope>
    <source>
        <strain evidence="3 4">DSM 100774</strain>
    </source>
</reference>
<proteinExistence type="predicted"/>
<dbReference type="EMBL" id="BMHZ01000002">
    <property type="protein sequence ID" value="GGH02810.1"/>
    <property type="molecule type" value="Genomic_DNA"/>
</dbReference>
<evidence type="ECO:0000313" key="3">
    <source>
        <dbReference type="EMBL" id="MBB4106628.1"/>
    </source>
</evidence>
<accession>A0A7W6P4C1</accession>
<evidence type="ECO:0000313" key="5">
    <source>
        <dbReference type="Proteomes" id="UP000642938"/>
    </source>
</evidence>
<dbReference type="AlphaFoldDB" id="A0A7W6P4C1"/>
<organism evidence="3 4">
    <name type="scientific">Pedobacter zeae</name>
    <dbReference type="NCBI Taxonomy" id="1737356"/>
    <lineage>
        <taxon>Bacteria</taxon>
        <taxon>Pseudomonadati</taxon>
        <taxon>Bacteroidota</taxon>
        <taxon>Sphingobacteriia</taxon>
        <taxon>Sphingobacteriales</taxon>
        <taxon>Sphingobacteriaceae</taxon>
        <taxon>Pedobacter</taxon>
    </lineage>
</organism>
<reference evidence="2" key="4">
    <citation type="submission" date="2024-05" db="EMBL/GenBank/DDBJ databases">
        <authorList>
            <person name="Sun Q."/>
            <person name="Zhou Y."/>
        </authorList>
    </citation>
    <scope>NUCLEOTIDE SEQUENCE</scope>
    <source>
        <strain evidence="2">CGMCC 1.15287</strain>
    </source>
</reference>
<dbReference type="Proteomes" id="UP000532273">
    <property type="component" value="Unassembled WGS sequence"/>
</dbReference>
<comment type="caution">
    <text evidence="3">The sequence shown here is derived from an EMBL/GenBank/DDBJ whole genome shotgun (WGS) entry which is preliminary data.</text>
</comment>
<feature type="region of interest" description="Disordered" evidence="1">
    <location>
        <begin position="122"/>
        <end position="142"/>
    </location>
</feature>
<evidence type="ECO:0000313" key="2">
    <source>
        <dbReference type="EMBL" id="GGH02810.1"/>
    </source>
</evidence>
<dbReference type="Proteomes" id="UP000642938">
    <property type="component" value="Unassembled WGS sequence"/>
</dbReference>
<protein>
    <recommendedName>
        <fullName evidence="6">DUF1320 domain-containing protein</fullName>
    </recommendedName>
</protein>
<evidence type="ECO:0008006" key="6">
    <source>
        <dbReference type="Google" id="ProtNLM"/>
    </source>
</evidence>
<reference evidence="2" key="1">
    <citation type="journal article" date="2014" name="Int. J. Syst. Evol. Microbiol.">
        <title>Complete genome of a new Firmicutes species belonging to the dominant human colonic microbiota ('Ruminococcus bicirculans') reveals two chromosomes and a selective capacity to utilize plant glucans.</title>
        <authorList>
            <consortium name="NISC Comparative Sequencing Program"/>
            <person name="Wegmann U."/>
            <person name="Louis P."/>
            <person name="Goesmann A."/>
            <person name="Henrissat B."/>
            <person name="Duncan S.H."/>
            <person name="Flint H.J."/>
        </authorList>
    </citation>
    <scope>NUCLEOTIDE SEQUENCE</scope>
    <source>
        <strain evidence="2">CGMCC 1.15287</strain>
    </source>
</reference>
<reference evidence="5" key="2">
    <citation type="journal article" date="2019" name="Int. J. Syst. Evol. Microbiol.">
        <title>The Global Catalogue of Microorganisms (GCM) 10K type strain sequencing project: providing services to taxonomists for standard genome sequencing and annotation.</title>
        <authorList>
            <consortium name="The Broad Institute Genomics Platform"/>
            <consortium name="The Broad Institute Genome Sequencing Center for Infectious Disease"/>
            <person name="Wu L."/>
            <person name="Ma J."/>
        </authorList>
    </citation>
    <scope>NUCLEOTIDE SEQUENCE [LARGE SCALE GENOMIC DNA]</scope>
    <source>
        <strain evidence="5">CGMCC 1.15287</strain>
    </source>
</reference>
<name>A0A7W6P4C1_9SPHI</name>